<proteinExistence type="predicted"/>
<dbReference type="Proteomes" id="UP000005730">
    <property type="component" value="Chromosome"/>
</dbReference>
<dbReference type="Pfam" id="PF04309">
    <property type="entry name" value="G3P_antiterm"/>
    <property type="match status" value="1"/>
</dbReference>
<dbReference type="HOGENOM" id="CLU_111516_2_0_0"/>
<dbReference type="EMBL" id="CM001377">
    <property type="protein sequence ID" value="EHM09393.1"/>
    <property type="molecule type" value="Genomic_DNA"/>
</dbReference>
<evidence type="ECO:0000313" key="1">
    <source>
        <dbReference type="EMBL" id="EHM09393.1"/>
    </source>
</evidence>
<keyword evidence="2" id="KW-1185">Reference proteome</keyword>
<dbReference type="STRING" id="926567.TheveDRAFT_0210"/>
<reference evidence="1 2" key="1">
    <citation type="submission" date="2011-10" db="EMBL/GenBank/DDBJ databases">
        <title>The Noncontiguous Finished genome of Thermanaerovibrio velox DSM 12556.</title>
        <authorList>
            <consortium name="US DOE Joint Genome Institute (JGI-PGF)"/>
            <person name="Lucas S."/>
            <person name="Copeland A."/>
            <person name="Lapidus A."/>
            <person name="Glavina del Rio T."/>
            <person name="Dalin E."/>
            <person name="Tice H."/>
            <person name="Bruce D."/>
            <person name="Goodwin L."/>
            <person name="Pitluck S."/>
            <person name="Peters L."/>
            <person name="Mikhailova N."/>
            <person name="Teshima H."/>
            <person name="Kyrpides N."/>
            <person name="Mavromatis K."/>
            <person name="Ivanova N."/>
            <person name="Markowitz V."/>
            <person name="Cheng J.-F."/>
            <person name="Hugenholtz P."/>
            <person name="Woyke T."/>
            <person name="Wu D."/>
            <person name="Spring S."/>
            <person name="Brambilla E.-M."/>
            <person name="Klenk H.-P."/>
            <person name="Eisen J.A."/>
        </authorList>
    </citation>
    <scope>NUCLEOTIDE SEQUENCE [LARGE SCALE GENOMIC DNA]</scope>
    <source>
        <strain evidence="1 2">DSM 12556</strain>
    </source>
</reference>
<dbReference type="PANTHER" id="PTHR35787:SF1">
    <property type="entry name" value="GLYCEROL UPTAKE OPERON ANTITERMINATOR REGULATORY PROTEIN"/>
    <property type="match status" value="1"/>
</dbReference>
<dbReference type="GO" id="GO:0006071">
    <property type="term" value="P:glycerol metabolic process"/>
    <property type="evidence" value="ECO:0007669"/>
    <property type="project" value="InterPro"/>
</dbReference>
<dbReference type="Gene3D" id="3.20.20.70">
    <property type="entry name" value="Aldolase class I"/>
    <property type="match status" value="1"/>
</dbReference>
<dbReference type="PANTHER" id="PTHR35787">
    <property type="entry name" value="GLYCEROL UPTAKE OPERON ANTITERMINATOR REGULATORY PROTEIN"/>
    <property type="match status" value="1"/>
</dbReference>
<dbReference type="eggNOG" id="COG1954">
    <property type="taxonomic scope" value="Bacteria"/>
</dbReference>
<dbReference type="InterPro" id="IPR006699">
    <property type="entry name" value="GlpP"/>
</dbReference>
<dbReference type="AlphaFoldDB" id="H0UNI6"/>
<dbReference type="OrthoDB" id="9799580at2"/>
<sequence length="190" mass="20838">MDKVRIFKERLASRPVICSVRSEEGLREVLSFQDPRCVFLLGFSIQDVVRSVSSLTSRGHMPFVHMDLVEGLKSDQSGIRYLVDNARPWGIISTHKGVIEIAKGMGLMTVLRVFLLDSDALRKGRSMVSSVKPDFLEVLPGVAVVGMERTRLSDLGCPIIAGGLVDSPSQVQVILSRGVLGVSSSERSLW</sequence>
<gene>
    <name evidence="1" type="ORF">TheveDRAFT_0210</name>
</gene>
<protein>
    <submittedName>
        <fullName evidence="1">Glycerol-3-phosphate responsive antiterminator (MRNA-binding)</fullName>
    </submittedName>
</protein>
<dbReference type="PIRSF" id="PIRSF016897">
    <property type="entry name" value="GlpP"/>
    <property type="match status" value="1"/>
</dbReference>
<evidence type="ECO:0000313" key="2">
    <source>
        <dbReference type="Proteomes" id="UP000005730"/>
    </source>
</evidence>
<dbReference type="SUPFAM" id="SSF110391">
    <property type="entry name" value="GlpP-like"/>
    <property type="match status" value="1"/>
</dbReference>
<dbReference type="InterPro" id="IPR013785">
    <property type="entry name" value="Aldolase_TIM"/>
</dbReference>
<organism evidence="1 2">
    <name type="scientific">Thermanaerovibrio velox DSM 12556</name>
    <dbReference type="NCBI Taxonomy" id="926567"/>
    <lineage>
        <taxon>Bacteria</taxon>
        <taxon>Thermotogati</taxon>
        <taxon>Synergistota</taxon>
        <taxon>Synergistia</taxon>
        <taxon>Synergistales</taxon>
        <taxon>Synergistaceae</taxon>
        <taxon>Thermanaerovibrio</taxon>
    </lineage>
</organism>
<name>H0UNI6_9BACT</name>
<dbReference type="GO" id="GO:0006355">
    <property type="term" value="P:regulation of DNA-templated transcription"/>
    <property type="evidence" value="ECO:0007669"/>
    <property type="project" value="InterPro"/>
</dbReference>
<accession>H0UNI6</accession>